<proteinExistence type="predicted"/>
<organism evidence="1 2">
    <name type="scientific">Planobispora siamensis</name>
    <dbReference type="NCBI Taxonomy" id="936338"/>
    <lineage>
        <taxon>Bacteria</taxon>
        <taxon>Bacillati</taxon>
        <taxon>Actinomycetota</taxon>
        <taxon>Actinomycetes</taxon>
        <taxon>Streptosporangiales</taxon>
        <taxon>Streptosporangiaceae</taxon>
        <taxon>Planobispora</taxon>
    </lineage>
</organism>
<dbReference type="Proteomes" id="UP000619788">
    <property type="component" value="Unassembled WGS sequence"/>
</dbReference>
<comment type="caution">
    <text evidence="1">The sequence shown here is derived from an EMBL/GenBank/DDBJ whole genome shotgun (WGS) entry which is preliminary data.</text>
</comment>
<reference evidence="1 2" key="1">
    <citation type="submission" date="2021-01" db="EMBL/GenBank/DDBJ databases">
        <title>Whole genome shotgun sequence of Planobispora siamensis NBRC 107568.</title>
        <authorList>
            <person name="Komaki H."/>
            <person name="Tamura T."/>
        </authorList>
    </citation>
    <scope>NUCLEOTIDE SEQUENCE [LARGE SCALE GENOMIC DNA]</scope>
    <source>
        <strain evidence="1 2">NBRC 107568</strain>
    </source>
</reference>
<sequence>MASAVDASQGKEPHRIVVKLAIQAYAPERGIGSWNESDAMLRVEMWSTPEQTAVISGNPAGLTSLARHLLTLAQNGVPDGNHFDFDTYSGWLAEDSIALRIEVER</sequence>
<name>A0A8J3SY65_9ACTN</name>
<protein>
    <submittedName>
        <fullName evidence="1">Uncharacterized protein</fullName>
    </submittedName>
</protein>
<dbReference type="AlphaFoldDB" id="A0A8J3SY65"/>
<dbReference type="InterPro" id="IPR029083">
    <property type="entry name" value="Imm32"/>
</dbReference>
<keyword evidence="2" id="KW-1185">Reference proteome</keyword>
<accession>A0A8J3SY65</accession>
<evidence type="ECO:0000313" key="1">
    <source>
        <dbReference type="EMBL" id="GIH97678.1"/>
    </source>
</evidence>
<dbReference type="EMBL" id="BOOJ01000093">
    <property type="protein sequence ID" value="GIH97678.1"/>
    <property type="molecule type" value="Genomic_DNA"/>
</dbReference>
<dbReference type="Pfam" id="PF15566">
    <property type="entry name" value="Imm32"/>
    <property type="match status" value="1"/>
</dbReference>
<evidence type="ECO:0000313" key="2">
    <source>
        <dbReference type="Proteomes" id="UP000619788"/>
    </source>
</evidence>
<gene>
    <name evidence="1" type="ORF">Psi01_83080</name>
</gene>